<reference evidence="2" key="1">
    <citation type="submission" date="2023-07" db="EMBL/GenBank/DDBJ databases">
        <authorList>
            <person name="Stuckert A."/>
        </authorList>
    </citation>
    <scope>NUCLEOTIDE SEQUENCE</scope>
</reference>
<dbReference type="InterPro" id="IPR005515">
    <property type="entry name" value="VOMI"/>
</dbReference>
<evidence type="ECO:0000313" key="2">
    <source>
        <dbReference type="EMBL" id="CAJ0918991.1"/>
    </source>
</evidence>
<dbReference type="Pfam" id="PF03762">
    <property type="entry name" value="VOMI"/>
    <property type="match status" value="1"/>
</dbReference>
<dbReference type="Pfam" id="PF24626">
    <property type="entry name" value="SH3_Tf2-1"/>
    <property type="match status" value="1"/>
</dbReference>
<gene>
    <name evidence="2" type="ORF">RIMI_LOCUS908463</name>
</gene>
<dbReference type="PANTHER" id="PTHR18841:SF2">
    <property type="entry name" value="VITELLINE MEMBRANE OUTER LAYER PROTEIN 1 HOMOLOG"/>
    <property type="match status" value="1"/>
</dbReference>
<dbReference type="Gene3D" id="2.100.10.20">
    <property type="entry name" value="Vitelline membrane outer layer protein I (VOMI)"/>
    <property type="match status" value="1"/>
</dbReference>
<dbReference type="Proteomes" id="UP001176940">
    <property type="component" value="Unassembled WGS sequence"/>
</dbReference>
<dbReference type="EMBL" id="CAUEEQ010001132">
    <property type="protein sequence ID" value="CAJ0918991.1"/>
    <property type="molecule type" value="Genomic_DNA"/>
</dbReference>
<proteinExistence type="predicted"/>
<feature type="domain" description="Tf2-1-like SH3-like" evidence="1">
    <location>
        <begin position="52"/>
        <end position="112"/>
    </location>
</feature>
<evidence type="ECO:0000259" key="1">
    <source>
        <dbReference type="Pfam" id="PF24626"/>
    </source>
</evidence>
<organism evidence="2 3">
    <name type="scientific">Ranitomeya imitator</name>
    <name type="common">mimic poison frog</name>
    <dbReference type="NCBI Taxonomy" id="111125"/>
    <lineage>
        <taxon>Eukaryota</taxon>
        <taxon>Metazoa</taxon>
        <taxon>Chordata</taxon>
        <taxon>Craniata</taxon>
        <taxon>Vertebrata</taxon>
        <taxon>Euteleostomi</taxon>
        <taxon>Amphibia</taxon>
        <taxon>Batrachia</taxon>
        <taxon>Anura</taxon>
        <taxon>Neobatrachia</taxon>
        <taxon>Hyloidea</taxon>
        <taxon>Dendrobatidae</taxon>
        <taxon>Dendrobatinae</taxon>
        <taxon>Ranitomeya</taxon>
    </lineage>
</organism>
<comment type="caution">
    <text evidence="2">The sequence shown here is derived from an EMBL/GenBank/DDBJ whole genome shotgun (WGS) entry which is preliminary data.</text>
</comment>
<dbReference type="InterPro" id="IPR056924">
    <property type="entry name" value="SH3_Tf2-1"/>
</dbReference>
<sequence>MPVSSADFRVADWAVEARDIWDRTQDAIRASKERMRSSADAHRRPAPTFAPGDLVWLSARNIRLRVESTKFAPRYLGPFKVLEQVNPVVYRLALPPRLGITDTFHVSLLKPVYMSQFSESSAGTSGSSTDDYENLVAAQSILSVPNGIPEGDWGPMEVCDDGTRARGFDLKVEEWQGIWDDTALNSIRLHCTKSSTWDVLKKITSKEGDFGTWGKYFSCKSGYLTRFSLRVEPSHSTDNTAANNIMFTCSDGSIEEGDGQKWGNYGPWSTTCYAGIRGIQTRVLPKQGAFHDDLSLTDVKFIC</sequence>
<dbReference type="InterPro" id="IPR036706">
    <property type="entry name" value="VOMI_sf"/>
</dbReference>
<keyword evidence="3" id="KW-1185">Reference proteome</keyword>
<dbReference type="SUPFAM" id="SSF51092">
    <property type="entry name" value="Vitelline membrane outer protein-I (VMO-I)"/>
    <property type="match status" value="1"/>
</dbReference>
<accession>A0ABN9KU63</accession>
<evidence type="ECO:0000313" key="3">
    <source>
        <dbReference type="Proteomes" id="UP001176940"/>
    </source>
</evidence>
<dbReference type="PANTHER" id="PTHR18841">
    <property type="entry name" value="VITELLINE MEMBRANE OUTER LAYER PROTEIN I-RELATED"/>
    <property type="match status" value="1"/>
</dbReference>
<protein>
    <recommendedName>
        <fullName evidence="1">Tf2-1-like SH3-like domain-containing protein</fullName>
    </recommendedName>
</protein>
<name>A0ABN9KU63_9NEOB</name>